<protein>
    <submittedName>
        <fullName evidence="1">Uncharacterized protein</fullName>
    </submittedName>
</protein>
<accession>A0AA39JJ09</accession>
<proteinExistence type="predicted"/>
<organism evidence="1 2">
    <name type="scientific">Armillaria tabescens</name>
    <name type="common">Ringless honey mushroom</name>
    <name type="synonym">Agaricus tabescens</name>
    <dbReference type="NCBI Taxonomy" id="1929756"/>
    <lineage>
        <taxon>Eukaryota</taxon>
        <taxon>Fungi</taxon>
        <taxon>Dikarya</taxon>
        <taxon>Basidiomycota</taxon>
        <taxon>Agaricomycotina</taxon>
        <taxon>Agaricomycetes</taxon>
        <taxon>Agaricomycetidae</taxon>
        <taxon>Agaricales</taxon>
        <taxon>Marasmiineae</taxon>
        <taxon>Physalacriaceae</taxon>
        <taxon>Desarmillaria</taxon>
    </lineage>
</organism>
<keyword evidence="2" id="KW-1185">Reference proteome</keyword>
<evidence type="ECO:0000313" key="1">
    <source>
        <dbReference type="EMBL" id="KAK0443680.1"/>
    </source>
</evidence>
<reference evidence="1" key="1">
    <citation type="submission" date="2023-06" db="EMBL/GenBank/DDBJ databases">
        <authorList>
            <consortium name="Lawrence Berkeley National Laboratory"/>
            <person name="Ahrendt S."/>
            <person name="Sahu N."/>
            <person name="Indic B."/>
            <person name="Wong-Bajracharya J."/>
            <person name="Merenyi Z."/>
            <person name="Ke H.-M."/>
            <person name="Monk M."/>
            <person name="Kocsube S."/>
            <person name="Drula E."/>
            <person name="Lipzen A."/>
            <person name="Balint B."/>
            <person name="Henrissat B."/>
            <person name="Andreopoulos B."/>
            <person name="Martin F.M."/>
            <person name="Harder C.B."/>
            <person name="Rigling D."/>
            <person name="Ford K.L."/>
            <person name="Foster G.D."/>
            <person name="Pangilinan J."/>
            <person name="Papanicolaou A."/>
            <person name="Barry K."/>
            <person name="LaButti K."/>
            <person name="Viragh M."/>
            <person name="Koriabine M."/>
            <person name="Yan M."/>
            <person name="Riley R."/>
            <person name="Champramary S."/>
            <person name="Plett K.L."/>
            <person name="Tsai I.J."/>
            <person name="Slot J."/>
            <person name="Sipos G."/>
            <person name="Plett J."/>
            <person name="Nagy L.G."/>
            <person name="Grigoriev I.V."/>
        </authorList>
    </citation>
    <scope>NUCLEOTIDE SEQUENCE</scope>
    <source>
        <strain evidence="1">CCBAS 213</strain>
    </source>
</reference>
<dbReference type="Proteomes" id="UP001175211">
    <property type="component" value="Unassembled WGS sequence"/>
</dbReference>
<feature type="non-terminal residue" evidence="1">
    <location>
        <position position="1"/>
    </location>
</feature>
<comment type="caution">
    <text evidence="1">The sequence shown here is derived from an EMBL/GenBank/DDBJ whole genome shotgun (WGS) entry which is preliminary data.</text>
</comment>
<name>A0AA39JJ09_ARMTA</name>
<dbReference type="EMBL" id="JAUEPS010000057">
    <property type="protein sequence ID" value="KAK0443680.1"/>
    <property type="molecule type" value="Genomic_DNA"/>
</dbReference>
<dbReference type="AlphaFoldDB" id="A0AA39JJ09"/>
<gene>
    <name evidence="1" type="ORF">EV420DRAFT_1576113</name>
</gene>
<dbReference type="RefSeq" id="XP_060324805.1">
    <property type="nucleotide sequence ID" value="XM_060474486.1"/>
</dbReference>
<evidence type="ECO:0000313" key="2">
    <source>
        <dbReference type="Proteomes" id="UP001175211"/>
    </source>
</evidence>
<dbReference type="GeneID" id="85358034"/>
<sequence length="73" mass="8204">TATISLRFRFLRNSGLSILINLVATLNGFSSEAVPTIRSKSNYCLPFHDLIHSFSRNVDWSSPSIDVFFLILS</sequence>